<comment type="caution">
    <text evidence="6">The sequence shown here is derived from an EMBL/GenBank/DDBJ whole genome shotgun (WGS) entry which is preliminary data.</text>
</comment>
<dbReference type="SUPFAM" id="SSF56801">
    <property type="entry name" value="Acetyl-CoA synthetase-like"/>
    <property type="match status" value="1"/>
</dbReference>
<evidence type="ECO:0000259" key="5">
    <source>
        <dbReference type="PROSITE" id="PS50075"/>
    </source>
</evidence>
<dbReference type="Proteomes" id="UP001151002">
    <property type="component" value="Unassembled WGS sequence"/>
</dbReference>
<evidence type="ECO:0000256" key="1">
    <source>
        <dbReference type="ARBA" id="ARBA00006432"/>
    </source>
</evidence>
<dbReference type="Gene3D" id="1.10.1200.10">
    <property type="entry name" value="ACP-like"/>
    <property type="match status" value="1"/>
</dbReference>
<dbReference type="PROSITE" id="PS00012">
    <property type="entry name" value="PHOSPHOPANTETHEINE"/>
    <property type="match status" value="1"/>
</dbReference>
<dbReference type="InterPro" id="IPR009081">
    <property type="entry name" value="PP-bd_ACP"/>
</dbReference>
<name>A0ABT4BC26_9ACTN</name>
<dbReference type="PROSITE" id="PS00455">
    <property type="entry name" value="AMP_BINDING"/>
    <property type="match status" value="1"/>
</dbReference>
<evidence type="ECO:0000256" key="4">
    <source>
        <dbReference type="ARBA" id="ARBA00022598"/>
    </source>
</evidence>
<dbReference type="InterPro" id="IPR036736">
    <property type="entry name" value="ACP-like_sf"/>
</dbReference>
<keyword evidence="2" id="KW-0596">Phosphopantetheine</keyword>
<dbReference type="PANTHER" id="PTHR43201:SF5">
    <property type="entry name" value="MEDIUM-CHAIN ACYL-COA LIGASE ACSF2, MITOCHONDRIAL"/>
    <property type="match status" value="1"/>
</dbReference>
<dbReference type="Pfam" id="PF00501">
    <property type="entry name" value="AMP-binding"/>
    <property type="match status" value="1"/>
</dbReference>
<dbReference type="InterPro" id="IPR006162">
    <property type="entry name" value="Ppantetheine_attach_site"/>
</dbReference>
<dbReference type="InterPro" id="IPR025110">
    <property type="entry name" value="AMP-bd_C"/>
</dbReference>
<dbReference type="Pfam" id="PF13193">
    <property type="entry name" value="AMP-binding_C"/>
    <property type="match status" value="1"/>
</dbReference>
<evidence type="ECO:0000313" key="7">
    <source>
        <dbReference type="Proteomes" id="UP001151002"/>
    </source>
</evidence>
<dbReference type="RefSeq" id="WP_267568635.1">
    <property type="nucleotide sequence ID" value="NZ_JAPNTZ010000018.1"/>
</dbReference>
<keyword evidence="3" id="KW-0597">Phosphoprotein</keyword>
<evidence type="ECO:0000256" key="2">
    <source>
        <dbReference type="ARBA" id="ARBA00022450"/>
    </source>
</evidence>
<gene>
    <name evidence="6" type="ORF">OWR29_39300</name>
</gene>
<evidence type="ECO:0000313" key="6">
    <source>
        <dbReference type="EMBL" id="MCY1144079.1"/>
    </source>
</evidence>
<dbReference type="InterPro" id="IPR042099">
    <property type="entry name" value="ANL_N_sf"/>
</dbReference>
<comment type="similarity">
    <text evidence="1">Belongs to the ATP-dependent AMP-binding enzyme family.</text>
</comment>
<dbReference type="InterPro" id="IPR020845">
    <property type="entry name" value="AMP-binding_CS"/>
</dbReference>
<keyword evidence="4" id="KW-0436">Ligase</keyword>
<evidence type="ECO:0000256" key="3">
    <source>
        <dbReference type="ARBA" id="ARBA00022553"/>
    </source>
</evidence>
<dbReference type="PROSITE" id="PS50075">
    <property type="entry name" value="CARRIER"/>
    <property type="match status" value="1"/>
</dbReference>
<proteinExistence type="inferred from homology"/>
<dbReference type="Gene3D" id="3.30.300.30">
    <property type="match status" value="1"/>
</dbReference>
<reference evidence="6" key="1">
    <citation type="submission" date="2022-11" db="EMBL/GenBank/DDBJ databases">
        <authorList>
            <person name="Somphong A."/>
            <person name="Phongsopitanun W."/>
        </authorList>
    </citation>
    <scope>NUCLEOTIDE SEQUENCE</scope>
    <source>
        <strain evidence="6">Pm04-4</strain>
    </source>
</reference>
<keyword evidence="7" id="KW-1185">Reference proteome</keyword>
<dbReference type="SUPFAM" id="SSF47336">
    <property type="entry name" value="ACP-like"/>
    <property type="match status" value="1"/>
</dbReference>
<dbReference type="InterPro" id="IPR000873">
    <property type="entry name" value="AMP-dep_synth/lig_dom"/>
</dbReference>
<sequence>MDSPPQVETVLDLLAKKRTSSTTTLLGPNSCMAGLEIYALTLNVSAALVENGIGARSRIGLVCGTGIETAVALLAITTVGVCVPINPTVPVDEIGRYLDSMGVHTVVVTDDTAGSIDESLARLGKRCLRISVSRESRVDPEAALELIGGAPEPDDVCLLLATSGTTSKPKIVPLTHRNLTTSARNISRTLLLSPEDRGLLVMPLFHIHGLVAGLLAPLYAEGSIYLLPNQQPADILAALEKSAITWYSAVPTIHYAVADMAASRPALRHGLRFVRSSSAPLAPTLMARLEEFLGVPVIEAYGMTEASHQMASNALTGSRIAGSVGKPAGVEIRVVDSAGVAKPAGEVGEIVIRGDSVTAGYLDNAEANSSAFIESWLRTGDQGFFDEGGFLHLSGRTKEIINRGGEKVFPREVDDVLMRHPAVAQALTFSIRHPRLGEDVGAAIVVNPGAHVNTGELQIFVSNYLAPFKVPRRIVVVPELPKGPTGKPQRVGMEDRVNGSADVRLAQRDAGKNELEDSVIAEWRQILDIAEISPMDDFFHLGGDSIQAVRLIGKVEERFGVTLPIASIFTSASFPRGMSHAIAEMQRPDIATPVF</sequence>
<protein>
    <submittedName>
        <fullName evidence="6">Non-ribosomal peptide synthetase</fullName>
    </submittedName>
</protein>
<accession>A0ABT4BC26</accession>
<dbReference type="InterPro" id="IPR045851">
    <property type="entry name" value="AMP-bd_C_sf"/>
</dbReference>
<dbReference type="Gene3D" id="3.40.50.12780">
    <property type="entry name" value="N-terminal domain of ligase-like"/>
    <property type="match status" value="1"/>
</dbReference>
<dbReference type="EMBL" id="JAPNTZ010000018">
    <property type="protein sequence ID" value="MCY1144079.1"/>
    <property type="molecule type" value="Genomic_DNA"/>
</dbReference>
<organism evidence="6 7">
    <name type="scientific">Paractinoplanes pyxinae</name>
    <dbReference type="NCBI Taxonomy" id="2997416"/>
    <lineage>
        <taxon>Bacteria</taxon>
        <taxon>Bacillati</taxon>
        <taxon>Actinomycetota</taxon>
        <taxon>Actinomycetes</taxon>
        <taxon>Micromonosporales</taxon>
        <taxon>Micromonosporaceae</taxon>
        <taxon>Paractinoplanes</taxon>
    </lineage>
</organism>
<dbReference type="PANTHER" id="PTHR43201">
    <property type="entry name" value="ACYL-COA SYNTHETASE"/>
    <property type="match status" value="1"/>
</dbReference>
<feature type="domain" description="Carrier" evidence="5">
    <location>
        <begin position="510"/>
        <end position="586"/>
    </location>
</feature>
<dbReference type="Pfam" id="PF00550">
    <property type="entry name" value="PP-binding"/>
    <property type="match status" value="1"/>
</dbReference>